<sequence>MKVTFSVLVIIAFLQVDPGACDQAFTINEEAVLWLPLYYLPITI</sequence>
<evidence type="ECO:0000313" key="2">
    <source>
        <dbReference type="Proteomes" id="UP000006867"/>
    </source>
</evidence>
<protein>
    <submittedName>
        <fullName evidence="1">Uncharacterized protein</fullName>
    </submittedName>
</protein>
<keyword evidence="2" id="KW-1185">Reference proteome</keyword>
<gene>
    <name evidence="1" type="ordered locus">BATR1942_11095</name>
</gene>
<dbReference type="Proteomes" id="UP000006867">
    <property type="component" value="Chromosome"/>
</dbReference>
<organism evidence="1 2">
    <name type="scientific">Bacillus atrophaeus (strain 1942)</name>
    <dbReference type="NCBI Taxonomy" id="720555"/>
    <lineage>
        <taxon>Bacteria</taxon>
        <taxon>Bacillati</taxon>
        <taxon>Bacillota</taxon>
        <taxon>Bacilli</taxon>
        <taxon>Bacillales</taxon>
        <taxon>Bacillaceae</taxon>
        <taxon>Bacillus</taxon>
    </lineage>
</organism>
<dbReference type="EMBL" id="CP002207">
    <property type="protein sequence ID" value="ADP33150.1"/>
    <property type="molecule type" value="Genomic_DNA"/>
</dbReference>
<name>A0ABM5LYZ1_BACA1</name>
<accession>A0ABM5LYZ1</accession>
<evidence type="ECO:0000313" key="1">
    <source>
        <dbReference type="EMBL" id="ADP33150.1"/>
    </source>
</evidence>
<proteinExistence type="predicted"/>
<reference evidence="1 2" key="1">
    <citation type="journal article" date="2011" name="Front. Microbiol.">
        <title>Genomic signatures of strain selection and enhancement in Bacillus atrophaeus var. globigii, a historical biowarfare simulant.</title>
        <authorList>
            <person name="Gibbons H.S."/>
            <person name="Broomall S.M."/>
            <person name="McNew L.A."/>
            <person name="Daligault H."/>
            <person name="Chapman C."/>
            <person name="Bruce D."/>
            <person name="Karavis M."/>
            <person name="Krepps M."/>
            <person name="McGregor P.A."/>
            <person name="Hong C."/>
            <person name="Park K.H."/>
            <person name="Akmal A."/>
            <person name="Feldman A."/>
            <person name="Lin J.S."/>
            <person name="Chang W.E."/>
            <person name="Higgs B.W."/>
            <person name="Demirev P."/>
            <person name="Lindquist J."/>
            <person name="Liem A."/>
            <person name="Fochler E."/>
            <person name="Read T.D."/>
            <person name="Tapia R."/>
            <person name="Johnson S."/>
            <person name="Bishop-Lilly K.A."/>
            <person name="Detter C."/>
            <person name="Han C."/>
            <person name="Sozhamannan S."/>
            <person name="Rosenzweig C.N."/>
            <person name="Skowronski E.W."/>
        </authorList>
    </citation>
    <scope>NUCLEOTIDE SEQUENCE [LARGE SCALE GENOMIC DNA]</scope>
    <source>
        <strain evidence="1 2">1942</strain>
    </source>
</reference>